<dbReference type="RefSeq" id="WP_079685319.1">
    <property type="nucleotide sequence ID" value="NZ_FUZU01000001.1"/>
</dbReference>
<dbReference type="AlphaFoldDB" id="A0A1T5J3E9"/>
<dbReference type="EMBL" id="FUZU01000001">
    <property type="protein sequence ID" value="SKC45894.1"/>
    <property type="molecule type" value="Genomic_DNA"/>
</dbReference>
<dbReference type="Pfam" id="PF14280">
    <property type="entry name" value="DUF4365"/>
    <property type="match status" value="1"/>
</dbReference>
<gene>
    <name evidence="2" type="ORF">SAMN05660236_0717</name>
</gene>
<dbReference type="InterPro" id="IPR025375">
    <property type="entry name" value="DUF4365"/>
</dbReference>
<reference evidence="2 3" key="1">
    <citation type="submission" date="2017-02" db="EMBL/GenBank/DDBJ databases">
        <authorList>
            <person name="Peterson S.W."/>
        </authorList>
    </citation>
    <scope>NUCLEOTIDE SEQUENCE [LARGE SCALE GENOMIC DNA]</scope>
    <source>
        <strain evidence="2 3">DSM 25262</strain>
    </source>
</reference>
<name>A0A1T5J3E9_9BACT</name>
<organism evidence="2 3">
    <name type="scientific">Ohtaekwangia koreensis</name>
    <dbReference type="NCBI Taxonomy" id="688867"/>
    <lineage>
        <taxon>Bacteria</taxon>
        <taxon>Pseudomonadati</taxon>
        <taxon>Bacteroidota</taxon>
        <taxon>Cytophagia</taxon>
        <taxon>Cytophagales</taxon>
        <taxon>Fulvivirgaceae</taxon>
        <taxon>Ohtaekwangia</taxon>
    </lineage>
</organism>
<dbReference type="STRING" id="688867.SAMN05660236_0717"/>
<evidence type="ECO:0000313" key="3">
    <source>
        <dbReference type="Proteomes" id="UP000190961"/>
    </source>
</evidence>
<dbReference type="OrthoDB" id="974896at2"/>
<dbReference type="Proteomes" id="UP000190961">
    <property type="component" value="Unassembled WGS sequence"/>
</dbReference>
<keyword evidence="3" id="KW-1185">Reference proteome</keyword>
<evidence type="ECO:0000313" key="2">
    <source>
        <dbReference type="EMBL" id="SKC45894.1"/>
    </source>
</evidence>
<feature type="domain" description="DUF4365" evidence="1">
    <location>
        <begin position="14"/>
        <end position="143"/>
    </location>
</feature>
<sequence length="447" mass="52820">MSKIVNQTHTTGDKGVAAFHTYCAHHNPHILWKPETVNDFGVDGEVELTSIRSDGKLEATGEILKIQIKSTLKGSYIHKETEDSFEFRARNEDVEYWRKHRLDVILVIYDDRNELLYAKKIEPIDEGYYIKSIPIEISKKDNLLVKGEYKFLERFSAGFKQRLRFDIKETLSSNLFKFGKLPKYVYQYEPKLKSVKEIFDTIPPRERPVLLLKGNKVYTFYDVSAMYPNFKDQAVHYESKRPLAVKSLIKDVDERRLVSELLNLEFRQLCFEKKIFFNRQYQRYYFGLANTSFKERTEYYDGRARRRDTHRTVVAYREYGPYKFYRHFAFETKPLFTDDAVYLIINPQYLFTSDAKNPLEDKEAITKLTNYLTIREMTQQVYNHVHFIFSFLSGGTNKIVLSIYTGSEIELMKYESFTVNFGIPLDNKKLDEPESNYDGSNQQNLFP</sequence>
<accession>A0A1T5J3E9</accession>
<evidence type="ECO:0000259" key="1">
    <source>
        <dbReference type="Pfam" id="PF14280"/>
    </source>
</evidence>
<proteinExistence type="predicted"/>
<protein>
    <recommendedName>
        <fullName evidence="1">DUF4365 domain-containing protein</fullName>
    </recommendedName>
</protein>